<proteinExistence type="inferred from homology"/>
<keyword evidence="9" id="KW-1185">Reference proteome</keyword>
<sequence>FDFGNHSTNKGAILKVTITSITLVGLVVALRILVRAYIVRRVFLDDVLIIFGAAFTVALSATTLAAIKYGLGQHVWNLDLTDILDETKHYIQLLFVCYIFYACAISFTKLSIIVSYVRILPHRSLRLIMYVTGAVVGLLWLCSVFATIFQCRPVKAAWDFTITNGKCFPYVNYLYVSAAITIATDVMLCTIPLPYFWRLHLPRRQKLIICFLFLVGAVACIASIIRIAKLHMLKRTDITYEAVLSLNWSIVECSLGIICVSIPPLRPLASRLFPSDFLS</sequence>
<evidence type="ECO:0000256" key="6">
    <source>
        <dbReference type="SAM" id="Phobius"/>
    </source>
</evidence>
<evidence type="ECO:0000313" key="8">
    <source>
        <dbReference type="EMBL" id="OCL03266.1"/>
    </source>
</evidence>
<evidence type="ECO:0000256" key="2">
    <source>
        <dbReference type="ARBA" id="ARBA00022692"/>
    </source>
</evidence>
<keyword evidence="2 6" id="KW-0812">Transmembrane</keyword>
<dbReference type="InterPro" id="IPR049326">
    <property type="entry name" value="Rhodopsin_dom_fungi"/>
</dbReference>
<protein>
    <recommendedName>
        <fullName evidence="7">Rhodopsin domain-containing protein</fullName>
    </recommendedName>
</protein>
<dbReference type="OrthoDB" id="5278984at2759"/>
<name>A0A8E2ERG1_9PEZI</name>
<dbReference type="PANTHER" id="PTHR33048:SF131">
    <property type="entry name" value="INTEGRAL MEMBRANE PROTEIN"/>
    <property type="match status" value="1"/>
</dbReference>
<keyword evidence="4 6" id="KW-0472">Membrane</keyword>
<evidence type="ECO:0000256" key="3">
    <source>
        <dbReference type="ARBA" id="ARBA00022989"/>
    </source>
</evidence>
<feature type="non-terminal residue" evidence="8">
    <location>
        <position position="279"/>
    </location>
</feature>
<dbReference type="InterPro" id="IPR052337">
    <property type="entry name" value="SAT4-like"/>
</dbReference>
<gene>
    <name evidence="8" type="ORF">AOQ84DRAFT_272316</name>
</gene>
<dbReference type="AlphaFoldDB" id="A0A8E2ERG1"/>
<feature type="transmembrane region" description="Helical" evidence="6">
    <location>
        <begin position="127"/>
        <end position="150"/>
    </location>
</feature>
<dbReference type="Proteomes" id="UP000250140">
    <property type="component" value="Unassembled WGS sequence"/>
</dbReference>
<feature type="domain" description="Rhodopsin" evidence="7">
    <location>
        <begin position="30"/>
        <end position="270"/>
    </location>
</feature>
<organism evidence="8 9">
    <name type="scientific">Glonium stellatum</name>
    <dbReference type="NCBI Taxonomy" id="574774"/>
    <lineage>
        <taxon>Eukaryota</taxon>
        <taxon>Fungi</taxon>
        <taxon>Dikarya</taxon>
        <taxon>Ascomycota</taxon>
        <taxon>Pezizomycotina</taxon>
        <taxon>Dothideomycetes</taxon>
        <taxon>Pleosporomycetidae</taxon>
        <taxon>Gloniales</taxon>
        <taxon>Gloniaceae</taxon>
        <taxon>Glonium</taxon>
    </lineage>
</organism>
<feature type="transmembrane region" description="Helical" evidence="6">
    <location>
        <begin position="90"/>
        <end position="115"/>
    </location>
</feature>
<accession>A0A8E2ERG1</accession>
<feature type="transmembrane region" description="Helical" evidence="6">
    <location>
        <begin position="46"/>
        <end position="70"/>
    </location>
</feature>
<evidence type="ECO:0000256" key="4">
    <source>
        <dbReference type="ARBA" id="ARBA00023136"/>
    </source>
</evidence>
<dbReference type="PANTHER" id="PTHR33048">
    <property type="entry name" value="PTH11-LIKE INTEGRAL MEMBRANE PROTEIN (AFU_ORTHOLOGUE AFUA_5G11245)"/>
    <property type="match status" value="1"/>
</dbReference>
<evidence type="ECO:0000259" key="7">
    <source>
        <dbReference type="Pfam" id="PF20684"/>
    </source>
</evidence>
<evidence type="ECO:0000313" key="9">
    <source>
        <dbReference type="Proteomes" id="UP000250140"/>
    </source>
</evidence>
<evidence type="ECO:0000256" key="1">
    <source>
        <dbReference type="ARBA" id="ARBA00004141"/>
    </source>
</evidence>
<dbReference type="GO" id="GO:0016020">
    <property type="term" value="C:membrane"/>
    <property type="evidence" value="ECO:0007669"/>
    <property type="project" value="UniProtKB-SubCell"/>
</dbReference>
<evidence type="ECO:0000256" key="5">
    <source>
        <dbReference type="ARBA" id="ARBA00038359"/>
    </source>
</evidence>
<reference evidence="8 9" key="1">
    <citation type="journal article" date="2016" name="Nat. Commun.">
        <title>Ectomycorrhizal ecology is imprinted in the genome of the dominant symbiotic fungus Cenococcum geophilum.</title>
        <authorList>
            <consortium name="DOE Joint Genome Institute"/>
            <person name="Peter M."/>
            <person name="Kohler A."/>
            <person name="Ohm R.A."/>
            <person name="Kuo A."/>
            <person name="Krutzmann J."/>
            <person name="Morin E."/>
            <person name="Arend M."/>
            <person name="Barry K.W."/>
            <person name="Binder M."/>
            <person name="Choi C."/>
            <person name="Clum A."/>
            <person name="Copeland A."/>
            <person name="Grisel N."/>
            <person name="Haridas S."/>
            <person name="Kipfer T."/>
            <person name="LaButti K."/>
            <person name="Lindquist E."/>
            <person name="Lipzen A."/>
            <person name="Maire R."/>
            <person name="Meier B."/>
            <person name="Mihaltcheva S."/>
            <person name="Molinier V."/>
            <person name="Murat C."/>
            <person name="Poggeler S."/>
            <person name="Quandt C.A."/>
            <person name="Sperisen C."/>
            <person name="Tritt A."/>
            <person name="Tisserant E."/>
            <person name="Crous P.W."/>
            <person name="Henrissat B."/>
            <person name="Nehls U."/>
            <person name="Egli S."/>
            <person name="Spatafora J.W."/>
            <person name="Grigoriev I.V."/>
            <person name="Martin F.M."/>
        </authorList>
    </citation>
    <scope>NUCLEOTIDE SEQUENCE [LARGE SCALE GENOMIC DNA]</scope>
    <source>
        <strain evidence="8 9">CBS 207.34</strain>
    </source>
</reference>
<feature type="transmembrane region" description="Helical" evidence="6">
    <location>
        <begin position="170"/>
        <end position="195"/>
    </location>
</feature>
<keyword evidence="3 6" id="KW-1133">Transmembrane helix</keyword>
<dbReference type="EMBL" id="KV750777">
    <property type="protein sequence ID" value="OCL03266.1"/>
    <property type="molecule type" value="Genomic_DNA"/>
</dbReference>
<feature type="transmembrane region" description="Helical" evidence="6">
    <location>
        <begin position="207"/>
        <end position="228"/>
    </location>
</feature>
<comment type="subcellular location">
    <subcellularLocation>
        <location evidence="1">Membrane</location>
        <topology evidence="1">Multi-pass membrane protein</topology>
    </subcellularLocation>
</comment>
<feature type="non-terminal residue" evidence="8">
    <location>
        <position position="1"/>
    </location>
</feature>
<dbReference type="Pfam" id="PF20684">
    <property type="entry name" value="Fung_rhodopsin"/>
    <property type="match status" value="1"/>
</dbReference>
<comment type="similarity">
    <text evidence="5">Belongs to the SAT4 family.</text>
</comment>
<feature type="transmembrane region" description="Helical" evidence="6">
    <location>
        <begin position="248"/>
        <end position="265"/>
    </location>
</feature>
<feature type="transmembrane region" description="Helical" evidence="6">
    <location>
        <begin position="12"/>
        <end position="34"/>
    </location>
</feature>